<reference evidence="3" key="1">
    <citation type="submission" date="2023-04" db="EMBL/GenBank/DDBJ databases">
        <title>Phytophthora lilii NBRC 32176.</title>
        <authorList>
            <person name="Ichikawa N."/>
            <person name="Sato H."/>
            <person name="Tonouchi N."/>
        </authorList>
    </citation>
    <scope>NUCLEOTIDE SEQUENCE</scope>
    <source>
        <strain evidence="3">NBRC 32176</strain>
    </source>
</reference>
<proteinExistence type="predicted"/>
<dbReference type="EMBL" id="BSXW01000088">
    <property type="protein sequence ID" value="GMF11780.1"/>
    <property type="molecule type" value="Genomic_DNA"/>
</dbReference>
<dbReference type="AlphaFoldDB" id="A0A9W6TC14"/>
<feature type="compositionally biased region" description="Low complexity" evidence="1">
    <location>
        <begin position="151"/>
        <end position="166"/>
    </location>
</feature>
<feature type="region of interest" description="Disordered" evidence="1">
    <location>
        <begin position="151"/>
        <end position="223"/>
    </location>
</feature>
<evidence type="ECO:0000256" key="1">
    <source>
        <dbReference type="SAM" id="MobiDB-lite"/>
    </source>
</evidence>
<dbReference type="Proteomes" id="UP001165083">
    <property type="component" value="Unassembled WGS sequence"/>
</dbReference>
<keyword evidence="2" id="KW-1133">Transmembrane helix</keyword>
<name>A0A9W6TC14_9STRA</name>
<evidence type="ECO:0000256" key="2">
    <source>
        <dbReference type="SAM" id="Phobius"/>
    </source>
</evidence>
<dbReference type="OrthoDB" id="79215at2759"/>
<feature type="compositionally biased region" description="Basic and acidic residues" evidence="1">
    <location>
        <begin position="214"/>
        <end position="223"/>
    </location>
</feature>
<organism evidence="3 4">
    <name type="scientific">Phytophthora lilii</name>
    <dbReference type="NCBI Taxonomy" id="2077276"/>
    <lineage>
        <taxon>Eukaryota</taxon>
        <taxon>Sar</taxon>
        <taxon>Stramenopiles</taxon>
        <taxon>Oomycota</taxon>
        <taxon>Peronosporomycetes</taxon>
        <taxon>Peronosporales</taxon>
        <taxon>Peronosporaceae</taxon>
        <taxon>Phytophthora</taxon>
    </lineage>
</organism>
<feature type="compositionally biased region" description="Basic and acidic residues" evidence="1">
    <location>
        <begin position="167"/>
        <end position="183"/>
    </location>
</feature>
<keyword evidence="2" id="KW-0472">Membrane</keyword>
<evidence type="ECO:0000313" key="4">
    <source>
        <dbReference type="Proteomes" id="UP001165083"/>
    </source>
</evidence>
<feature type="transmembrane region" description="Helical" evidence="2">
    <location>
        <begin position="77"/>
        <end position="96"/>
    </location>
</feature>
<keyword evidence="4" id="KW-1185">Reference proteome</keyword>
<feature type="region of interest" description="Disordered" evidence="1">
    <location>
        <begin position="1"/>
        <end position="32"/>
    </location>
</feature>
<comment type="caution">
    <text evidence="3">The sequence shown here is derived from an EMBL/GenBank/DDBJ whole genome shotgun (WGS) entry which is preliminary data.</text>
</comment>
<evidence type="ECO:0000313" key="3">
    <source>
        <dbReference type="EMBL" id="GMF11780.1"/>
    </source>
</evidence>
<keyword evidence="2" id="KW-0812">Transmembrane</keyword>
<protein>
    <submittedName>
        <fullName evidence="3">Unnamed protein product</fullName>
    </submittedName>
</protein>
<gene>
    <name evidence="3" type="ORF">Plil01_000245400</name>
</gene>
<sequence length="240" mass="26643">MFSCATLRASEGAPAIDDDATGRKESTRKEPRGAIQLSRIRRPNSNRRLLALEATAQQTVETEKIGRDTKREGRGRLLFYGLFAFGPGTVLGLYLYSVKRRMDRENEALRLEQVENELSVVKEQQDKDLALASAIQEMRDRLQRLEAEAAASRENAAKVASAASNTAEKEKMETAPVKSESKIEAALAALKAKEQPEGKPTSPAWLSSSLDGSQGRREKRHQEMLQQDVAAYVAKQKENK</sequence>
<accession>A0A9W6TC14</accession>
<feature type="compositionally biased region" description="Basic and acidic residues" evidence="1">
    <location>
        <begin position="20"/>
        <end position="32"/>
    </location>
</feature>